<proteinExistence type="inferred from homology"/>
<feature type="domain" description="Aminotransferase class I/classII large" evidence="5">
    <location>
        <begin position="29"/>
        <end position="371"/>
    </location>
</feature>
<accession>A0A328WYX7</accession>
<evidence type="ECO:0000256" key="4">
    <source>
        <dbReference type="ARBA" id="ARBA00022898"/>
    </source>
</evidence>
<sequence>MNSFPDKLLHKLNEREQRNSFRRLTTPTNLVDFSSNDYLGFAKNEEIFQQTHDFLVERNCKVNGATGSRLLSGNHSIYTETEEYIAHFHQAEAALIFNSGYDANVGFFSSVPQRNDIILYDELSHASIRDGIQMSLAKSFKFKHNNVVDLENLLNKHTQTTDNRQPTTDNEQRTTVYIITESVFSMDGDSPDLEKMVHLAEKFNAYLVVDEAHALGVFGKNGAGLVQQLNLHDKVFARIITFGKAVGCHGAALLGSVQLKNYLVNFARSFIYTTGLSPHSVATIFVAYQHLSKSLQERERLFQNITYFKSCLPSTVFSLPSSSSIHSVIIPGNERVKTIAQQLQQNGFDVKPILSPTVPEGQERLRFCLHSYNSQKEIFTVLDLLSTFVF</sequence>
<evidence type="ECO:0000256" key="3">
    <source>
        <dbReference type="ARBA" id="ARBA00022679"/>
    </source>
</evidence>
<dbReference type="InterPro" id="IPR015421">
    <property type="entry name" value="PyrdxlP-dep_Trfase_major"/>
</dbReference>
<comment type="cofactor">
    <cofactor evidence="1">
        <name>pyridoxal 5'-phosphate</name>
        <dbReference type="ChEBI" id="CHEBI:597326"/>
    </cofactor>
</comment>
<dbReference type="AlphaFoldDB" id="A0A328WYX7"/>
<name>A0A328WYX7_9FLAO</name>
<dbReference type="GO" id="GO:0009102">
    <property type="term" value="P:biotin biosynthetic process"/>
    <property type="evidence" value="ECO:0007669"/>
    <property type="project" value="TreeGrafter"/>
</dbReference>
<dbReference type="EMBL" id="QLSV01000002">
    <property type="protein sequence ID" value="RAR50475.1"/>
    <property type="molecule type" value="Genomic_DNA"/>
</dbReference>
<dbReference type="PANTHER" id="PTHR13693">
    <property type="entry name" value="CLASS II AMINOTRANSFERASE/8-AMINO-7-OXONONANOATE SYNTHASE"/>
    <property type="match status" value="1"/>
</dbReference>
<reference evidence="6 7" key="1">
    <citation type="submission" date="2018-06" db="EMBL/GenBank/DDBJ databases">
        <title>Genomic Encyclopedia of Type Strains, Phase III (KMG-III): the genomes of soil and plant-associated and newly described type strains.</title>
        <authorList>
            <person name="Whitman W."/>
        </authorList>
    </citation>
    <scope>NUCLEOTIDE SEQUENCE [LARGE SCALE GENOMIC DNA]</scope>
    <source>
        <strain evidence="6 7">CGMCC 1.12504</strain>
    </source>
</reference>
<dbReference type="GO" id="GO:0016740">
    <property type="term" value="F:transferase activity"/>
    <property type="evidence" value="ECO:0007669"/>
    <property type="project" value="UniProtKB-KW"/>
</dbReference>
<dbReference type="RefSeq" id="WP_112085021.1">
    <property type="nucleotide sequence ID" value="NZ_QLSV01000002.1"/>
</dbReference>
<comment type="caution">
    <text evidence="6">The sequence shown here is derived from an EMBL/GenBank/DDBJ whole genome shotgun (WGS) entry which is preliminary data.</text>
</comment>
<gene>
    <name evidence="6" type="ORF">B0I10_102280</name>
</gene>
<dbReference type="InterPro" id="IPR015424">
    <property type="entry name" value="PyrdxlP-dep_Trfase"/>
</dbReference>
<comment type="similarity">
    <text evidence="2">Belongs to the class-II pyridoxal-phosphate-dependent aminotransferase family. BioF subfamily.</text>
</comment>
<dbReference type="PANTHER" id="PTHR13693:SF77">
    <property type="entry name" value="8-AMINO-7-OXONONANOATE SYNTHASE"/>
    <property type="match status" value="1"/>
</dbReference>
<evidence type="ECO:0000313" key="6">
    <source>
        <dbReference type="EMBL" id="RAR50475.1"/>
    </source>
</evidence>
<dbReference type="InterPro" id="IPR004839">
    <property type="entry name" value="Aminotransferase_I/II_large"/>
</dbReference>
<dbReference type="Pfam" id="PF00155">
    <property type="entry name" value="Aminotran_1_2"/>
    <property type="match status" value="1"/>
</dbReference>
<dbReference type="SUPFAM" id="SSF53383">
    <property type="entry name" value="PLP-dependent transferases"/>
    <property type="match status" value="1"/>
</dbReference>
<keyword evidence="4" id="KW-0663">Pyridoxal phosphate</keyword>
<evidence type="ECO:0000313" key="7">
    <source>
        <dbReference type="Proteomes" id="UP000249518"/>
    </source>
</evidence>
<dbReference type="GO" id="GO:0030170">
    <property type="term" value="F:pyridoxal phosphate binding"/>
    <property type="evidence" value="ECO:0007669"/>
    <property type="project" value="InterPro"/>
</dbReference>
<keyword evidence="3" id="KW-0808">Transferase</keyword>
<dbReference type="InterPro" id="IPR050087">
    <property type="entry name" value="AON_synthase_class-II"/>
</dbReference>
<evidence type="ECO:0000256" key="1">
    <source>
        <dbReference type="ARBA" id="ARBA00001933"/>
    </source>
</evidence>
<dbReference type="Gene3D" id="3.40.640.10">
    <property type="entry name" value="Type I PLP-dependent aspartate aminotransferase-like (Major domain)"/>
    <property type="match status" value="1"/>
</dbReference>
<evidence type="ECO:0000256" key="2">
    <source>
        <dbReference type="ARBA" id="ARBA00010008"/>
    </source>
</evidence>
<protein>
    <submittedName>
        <fullName evidence="6">8-amino-7-oxononanoate synthase</fullName>
    </submittedName>
</protein>
<dbReference type="Gene3D" id="3.90.1150.10">
    <property type="entry name" value="Aspartate Aminotransferase, domain 1"/>
    <property type="match status" value="1"/>
</dbReference>
<evidence type="ECO:0000259" key="5">
    <source>
        <dbReference type="Pfam" id="PF00155"/>
    </source>
</evidence>
<keyword evidence="7" id="KW-1185">Reference proteome</keyword>
<dbReference type="Proteomes" id="UP000249518">
    <property type="component" value="Unassembled WGS sequence"/>
</dbReference>
<dbReference type="InterPro" id="IPR015422">
    <property type="entry name" value="PyrdxlP-dep_Trfase_small"/>
</dbReference>
<organism evidence="6 7">
    <name type="scientific">Flavobacterium lacus</name>
    <dbReference type="NCBI Taxonomy" id="1353778"/>
    <lineage>
        <taxon>Bacteria</taxon>
        <taxon>Pseudomonadati</taxon>
        <taxon>Bacteroidota</taxon>
        <taxon>Flavobacteriia</taxon>
        <taxon>Flavobacteriales</taxon>
        <taxon>Flavobacteriaceae</taxon>
        <taxon>Flavobacterium</taxon>
    </lineage>
</organism>
<dbReference type="OrthoDB" id="9807157at2"/>